<evidence type="ECO:0000256" key="1">
    <source>
        <dbReference type="SAM" id="Phobius"/>
    </source>
</evidence>
<dbReference type="Proteomes" id="UP000023772">
    <property type="component" value="Chromosome"/>
</dbReference>
<dbReference type="Pfam" id="PF03793">
    <property type="entry name" value="PASTA"/>
    <property type="match status" value="1"/>
</dbReference>
<accession>X5DY47</accession>
<reference evidence="4 6" key="2">
    <citation type="submission" date="2016-10" db="EMBL/GenBank/DDBJ databases">
        <authorList>
            <person name="de Groot N.N."/>
        </authorList>
    </citation>
    <scope>NUCLEOTIDE SEQUENCE [LARGE SCALE GENOMIC DNA]</scope>
    <source>
        <strain evidence="4 6">DSM 25947</strain>
    </source>
</reference>
<keyword evidence="1" id="KW-1133">Transmembrane helix</keyword>
<feature type="transmembrane region" description="Helical" evidence="1">
    <location>
        <begin position="12"/>
        <end position="31"/>
    </location>
</feature>
<gene>
    <name evidence="3" type="ORF">FH5T_12545</name>
    <name evidence="4" type="ORF">SAMN05444285_10495</name>
</gene>
<keyword evidence="1" id="KW-0812">Transmembrane</keyword>
<evidence type="ECO:0000313" key="4">
    <source>
        <dbReference type="EMBL" id="SES98126.1"/>
    </source>
</evidence>
<feature type="domain" description="PASTA" evidence="2">
    <location>
        <begin position="41"/>
        <end position="107"/>
    </location>
</feature>
<dbReference type="PROSITE" id="PS51178">
    <property type="entry name" value="PASTA"/>
    <property type="match status" value="2"/>
</dbReference>
<dbReference type="EMBL" id="FOHT01000004">
    <property type="protein sequence ID" value="SES98126.1"/>
    <property type="molecule type" value="Genomic_DNA"/>
</dbReference>
<evidence type="ECO:0000313" key="3">
    <source>
        <dbReference type="EMBL" id="AHW60165.1"/>
    </source>
</evidence>
<dbReference type="SUPFAM" id="SSF54184">
    <property type="entry name" value="Penicillin-binding protein 2x (pbp-2x), c-terminal domain"/>
    <property type="match status" value="1"/>
</dbReference>
<dbReference type="Proteomes" id="UP000181981">
    <property type="component" value="Unassembled WGS sequence"/>
</dbReference>
<dbReference type="RefSeq" id="WP_051567851.1">
    <property type="nucleotide sequence ID" value="NZ_FOHT01000004.1"/>
</dbReference>
<dbReference type="eggNOG" id="COG2815">
    <property type="taxonomic scope" value="Bacteria"/>
</dbReference>
<keyword evidence="5" id="KW-1185">Reference proteome</keyword>
<dbReference type="Gene3D" id="3.30.10.20">
    <property type="match status" value="3"/>
</dbReference>
<protein>
    <submittedName>
        <fullName evidence="4">PASTA domain-containing protein</fullName>
    </submittedName>
    <submittedName>
        <fullName evidence="3">Penicillin-binding protein</fullName>
    </submittedName>
</protein>
<dbReference type="InterPro" id="IPR005543">
    <property type="entry name" value="PASTA_dom"/>
</dbReference>
<dbReference type="EMBL" id="CP007451">
    <property type="protein sequence ID" value="AHW60165.1"/>
    <property type="molecule type" value="Genomic_DNA"/>
</dbReference>
<dbReference type="OrthoDB" id="9803895at2"/>
<dbReference type="AlphaFoldDB" id="X5DY47"/>
<reference evidence="3 5" key="1">
    <citation type="submission" date="2014-03" db="EMBL/GenBank/DDBJ databases">
        <title>Complete genome sequence of a deeply braunched marine Bacteroidia bacterium Draconibacterium orientale type strain FH5T.</title>
        <authorList>
            <person name="Li X."/>
            <person name="Wang X."/>
            <person name="Xie Z."/>
            <person name="Du Z."/>
            <person name="Chen G."/>
        </authorList>
    </citation>
    <scope>NUCLEOTIDE SEQUENCE [LARGE SCALE GENOMIC DNA]</scope>
    <source>
        <strain evidence="3 5">FH5</strain>
    </source>
</reference>
<name>X5DY47_9BACT</name>
<proteinExistence type="predicted"/>
<sequence length="268" mass="29646">MSLGKFITSRAFVRHLLIAIGLVALLFFITFKGLQRYTQHGVSYPVPALTGLSLDEATASAEANMLRVEVIDSVYNKNFEPGTVVDQLPLANSRVKENRVIRITINSNEPEKVVLPRLTDISFRQAQVLIESAGLQVGNISYQPSEYNDLVLKSLQDSVEIFEGNKIIKGSEVDLVVGRSQGNMQTTLPNLTGFSLEEAKSTITDAMLNMGAVIYDETAETAKDSASARIWKQQPNPQFTKQVNLGSSVDIWLTTDTTIINQAYERNF</sequence>
<dbReference type="SMART" id="SM00740">
    <property type="entry name" value="PASTA"/>
    <property type="match status" value="2"/>
</dbReference>
<dbReference type="KEGG" id="dori:FH5T_12545"/>
<dbReference type="STRING" id="1168034.FH5T_12545"/>
<dbReference type="CDD" id="cd06577">
    <property type="entry name" value="PASTA_pknB"/>
    <property type="match status" value="3"/>
</dbReference>
<evidence type="ECO:0000259" key="2">
    <source>
        <dbReference type="PROSITE" id="PS51178"/>
    </source>
</evidence>
<keyword evidence="1" id="KW-0472">Membrane</keyword>
<dbReference type="HOGENOM" id="CLU_061566_2_1_10"/>
<evidence type="ECO:0000313" key="5">
    <source>
        <dbReference type="Proteomes" id="UP000023772"/>
    </source>
</evidence>
<evidence type="ECO:0000313" key="6">
    <source>
        <dbReference type="Proteomes" id="UP000181981"/>
    </source>
</evidence>
<feature type="domain" description="PASTA" evidence="2">
    <location>
        <begin position="109"/>
        <end position="179"/>
    </location>
</feature>
<organism evidence="4 6">
    <name type="scientific">Draconibacterium orientale</name>
    <dbReference type="NCBI Taxonomy" id="1168034"/>
    <lineage>
        <taxon>Bacteria</taxon>
        <taxon>Pseudomonadati</taxon>
        <taxon>Bacteroidota</taxon>
        <taxon>Bacteroidia</taxon>
        <taxon>Marinilabiliales</taxon>
        <taxon>Prolixibacteraceae</taxon>
        <taxon>Draconibacterium</taxon>
    </lineage>
</organism>